<dbReference type="KEGG" id="psyt:DSAG12_01368"/>
<protein>
    <submittedName>
        <fullName evidence="1">Uncharacterized protein</fullName>
    </submittedName>
</protein>
<dbReference type="Proteomes" id="UP000321408">
    <property type="component" value="Chromosome"/>
</dbReference>
<reference evidence="1 2" key="2">
    <citation type="journal article" date="2024" name="Int. J. Syst. Evol. Microbiol.">
        <title>Promethearchaeum syntrophicum gen. nov., sp. nov., an anaerobic, obligately syntrophic archaeon, the first isolate of the lineage 'Asgard' archaea, and proposal of the new archaeal phylum Promethearchaeota phyl. nov. and kingdom Promethearchaeati regn. nov.</title>
        <authorList>
            <person name="Imachi H."/>
            <person name="Nobu M.K."/>
            <person name="Kato S."/>
            <person name="Takaki Y."/>
            <person name="Miyazaki M."/>
            <person name="Miyata M."/>
            <person name="Ogawara M."/>
            <person name="Saito Y."/>
            <person name="Sakai S."/>
            <person name="Tahara Y.O."/>
            <person name="Takano Y."/>
            <person name="Tasumi E."/>
            <person name="Uematsu K."/>
            <person name="Yoshimura T."/>
            <person name="Itoh T."/>
            <person name="Ohkuma M."/>
            <person name="Takai K."/>
        </authorList>
    </citation>
    <scope>NUCLEOTIDE SEQUENCE [LARGE SCALE GENOMIC DNA]</scope>
    <source>
        <strain evidence="1 2">MK-D1</strain>
    </source>
</reference>
<dbReference type="GeneID" id="41329361"/>
<evidence type="ECO:0000313" key="2">
    <source>
        <dbReference type="Proteomes" id="UP000321408"/>
    </source>
</evidence>
<dbReference type="RefSeq" id="WP_147662447.1">
    <property type="nucleotide sequence ID" value="NZ_CP042905.2"/>
</dbReference>
<gene>
    <name evidence="1" type="ORF">DSAG12_01368</name>
</gene>
<proteinExistence type="predicted"/>
<dbReference type="AlphaFoldDB" id="A0A5B9D8X4"/>
<name>A0A5B9D8X4_9ARCH</name>
<sequence>MEVAIAWKIEKQTKTFRIPIRVFNPSTNISIIKYFIFDTGFSGYLALDKKTINQLGLERIGLGKAMTVNGLIEYNSYFGKAEFLDENETKLSPIEETTSSSKTNLIIPIQEFNVNLIGMKSIIQKSWMILHSEILCLLK</sequence>
<evidence type="ECO:0000313" key="1">
    <source>
        <dbReference type="EMBL" id="QEE15542.1"/>
    </source>
</evidence>
<keyword evidence="2" id="KW-1185">Reference proteome</keyword>
<accession>A0A5B9D8X4</accession>
<dbReference type="EMBL" id="CP042905">
    <property type="protein sequence ID" value="QEE15542.1"/>
    <property type="molecule type" value="Genomic_DNA"/>
</dbReference>
<organism evidence="1 2">
    <name type="scientific">Promethearchaeum syntrophicum</name>
    <dbReference type="NCBI Taxonomy" id="2594042"/>
    <lineage>
        <taxon>Archaea</taxon>
        <taxon>Promethearchaeati</taxon>
        <taxon>Promethearchaeota</taxon>
        <taxon>Promethearchaeia</taxon>
        <taxon>Promethearchaeales</taxon>
        <taxon>Promethearchaeaceae</taxon>
        <taxon>Promethearchaeum</taxon>
    </lineage>
</organism>
<reference evidence="1 2" key="1">
    <citation type="journal article" date="2020" name="Nature">
        <title>Isolation of an archaeon at the prokaryote-eukaryote interface.</title>
        <authorList>
            <person name="Imachi H."/>
            <person name="Nobu M.K."/>
            <person name="Nakahara N."/>
            <person name="Morono Y."/>
            <person name="Ogawara M."/>
            <person name="Takaki Y."/>
            <person name="Takano Y."/>
            <person name="Uematsu K."/>
            <person name="Ikuta T."/>
            <person name="Ito M."/>
            <person name="Matsui Y."/>
            <person name="Miyazaki M."/>
            <person name="Murata K."/>
            <person name="Saito Y."/>
            <person name="Sakai S."/>
            <person name="Song C."/>
            <person name="Tasumi E."/>
            <person name="Yamanaka Y."/>
            <person name="Yamaguchi T."/>
            <person name="Kamagata Y."/>
            <person name="Tamaki H."/>
            <person name="Takai K."/>
        </authorList>
    </citation>
    <scope>NUCLEOTIDE SEQUENCE [LARGE SCALE GENOMIC DNA]</scope>
    <source>
        <strain evidence="1 2">MK-D1</strain>
    </source>
</reference>